<dbReference type="EMBL" id="UINC01001874">
    <property type="protein sequence ID" value="SUZ90194.1"/>
    <property type="molecule type" value="Genomic_DNA"/>
</dbReference>
<dbReference type="Gene3D" id="3.40.1740.10">
    <property type="entry name" value="VC0467-like"/>
    <property type="match status" value="1"/>
</dbReference>
<dbReference type="HAMAP" id="MF_00758">
    <property type="entry name" value="UPF0301"/>
    <property type="match status" value="1"/>
</dbReference>
<proteinExistence type="inferred from homology"/>
<dbReference type="AlphaFoldDB" id="A0A381RG35"/>
<protein>
    <submittedName>
        <fullName evidence="1">Uncharacterized protein</fullName>
    </submittedName>
</protein>
<dbReference type="InterPro" id="IPR003774">
    <property type="entry name" value="AlgH-like"/>
</dbReference>
<dbReference type="PANTHER" id="PTHR30327:SF1">
    <property type="entry name" value="UPF0301 PROTEIN YQGE"/>
    <property type="match status" value="1"/>
</dbReference>
<reference evidence="1" key="1">
    <citation type="submission" date="2018-05" db="EMBL/GenBank/DDBJ databases">
        <authorList>
            <person name="Lanie J.A."/>
            <person name="Ng W.-L."/>
            <person name="Kazmierczak K.M."/>
            <person name="Andrzejewski T.M."/>
            <person name="Davidsen T.M."/>
            <person name="Wayne K.J."/>
            <person name="Tettelin H."/>
            <person name="Glass J.I."/>
            <person name="Rusch D."/>
            <person name="Podicherti R."/>
            <person name="Tsui H.-C.T."/>
            <person name="Winkler M.E."/>
        </authorList>
    </citation>
    <scope>NUCLEOTIDE SEQUENCE</scope>
</reference>
<dbReference type="Pfam" id="PF02622">
    <property type="entry name" value="DUF179"/>
    <property type="match status" value="1"/>
</dbReference>
<gene>
    <name evidence="1" type="ORF">METZ01_LOCUS43048</name>
</gene>
<dbReference type="NCBIfam" id="NF001266">
    <property type="entry name" value="PRK00228.1-1"/>
    <property type="match status" value="1"/>
</dbReference>
<accession>A0A381RG35</accession>
<organism evidence="1">
    <name type="scientific">marine metagenome</name>
    <dbReference type="NCBI Taxonomy" id="408172"/>
    <lineage>
        <taxon>unclassified sequences</taxon>
        <taxon>metagenomes</taxon>
        <taxon>ecological metagenomes</taxon>
    </lineage>
</organism>
<sequence length="185" mass="20013">MQNLQDHLLIAMPAMGDPNFNETVTYIFEHTEKNGALGIIINRPLEMELGEIFGQFTLSTAEHSQSQKPVLNGGPVHRDRGFVIHNSAEHYDSTLETSVGLKLTTSQDILSSMAGGRGPHVALVALGCAGWEAGQLEAELLTNTWLSVPADLAIVFETPFDLRWTAAVGLLGVDINRLSSYAGRA</sequence>
<dbReference type="SUPFAM" id="SSF143456">
    <property type="entry name" value="VC0467-like"/>
    <property type="match status" value="1"/>
</dbReference>
<name>A0A381RG35_9ZZZZ</name>
<dbReference type="PANTHER" id="PTHR30327">
    <property type="entry name" value="UNCHARACTERIZED PROTEIN YQGE"/>
    <property type="match status" value="1"/>
</dbReference>
<evidence type="ECO:0000313" key="1">
    <source>
        <dbReference type="EMBL" id="SUZ90194.1"/>
    </source>
</evidence>
<dbReference type="GO" id="GO:0005829">
    <property type="term" value="C:cytosol"/>
    <property type="evidence" value="ECO:0007669"/>
    <property type="project" value="TreeGrafter"/>
</dbReference>